<reference evidence="3 4" key="1">
    <citation type="submission" date="2019-08" db="EMBL/GenBank/DDBJ databases">
        <title>100 year-old enigma solved: identification of Planctomyces bekefii, the type genus and species of the phylum Planctomycetes.</title>
        <authorList>
            <person name="Svetlana D.N."/>
            <person name="Overmann J."/>
        </authorList>
    </citation>
    <scope>NUCLEOTIDE SEQUENCE [LARGE SCALE GENOMIC DNA]</scope>
    <source>
        <strain evidence="3">Phe10_nw2017</strain>
    </source>
</reference>
<evidence type="ECO:0000313" key="3">
    <source>
        <dbReference type="EMBL" id="TWW08089.1"/>
    </source>
</evidence>
<evidence type="ECO:0000259" key="2">
    <source>
        <dbReference type="Pfam" id="PF01832"/>
    </source>
</evidence>
<proteinExistence type="predicted"/>
<keyword evidence="4" id="KW-1185">Reference proteome</keyword>
<dbReference type="Gene3D" id="1.10.530.10">
    <property type="match status" value="1"/>
</dbReference>
<feature type="transmembrane region" description="Helical" evidence="1">
    <location>
        <begin position="164"/>
        <end position="183"/>
    </location>
</feature>
<evidence type="ECO:0000256" key="1">
    <source>
        <dbReference type="SAM" id="Phobius"/>
    </source>
</evidence>
<name>A0A5C6M1L5_9PLAN</name>
<organism evidence="3 4">
    <name type="scientific">Planctomyces bekefii</name>
    <dbReference type="NCBI Taxonomy" id="1653850"/>
    <lineage>
        <taxon>Bacteria</taxon>
        <taxon>Pseudomonadati</taxon>
        <taxon>Planctomycetota</taxon>
        <taxon>Planctomycetia</taxon>
        <taxon>Planctomycetales</taxon>
        <taxon>Planctomycetaceae</taxon>
        <taxon>Planctomyces</taxon>
    </lineage>
</organism>
<keyword evidence="1" id="KW-0812">Transmembrane</keyword>
<dbReference type="Proteomes" id="UP000321083">
    <property type="component" value="Unassembled WGS sequence"/>
</dbReference>
<feature type="domain" description="Mannosyl-glycoprotein endo-beta-N-acetylglucosamidase-like" evidence="2">
    <location>
        <begin position="19"/>
        <end position="149"/>
    </location>
</feature>
<comment type="caution">
    <text evidence="3">The sequence shown here is derived from an EMBL/GenBank/DDBJ whole genome shotgun (WGS) entry which is preliminary data.</text>
</comment>
<accession>A0A5C6M1L5</accession>
<dbReference type="AlphaFoldDB" id="A0A5C6M1L5"/>
<reference evidence="3 4" key="2">
    <citation type="submission" date="2019-08" db="EMBL/GenBank/DDBJ databases">
        <authorList>
            <person name="Henke P."/>
        </authorList>
    </citation>
    <scope>NUCLEOTIDE SEQUENCE [LARGE SCALE GENOMIC DNA]</scope>
    <source>
        <strain evidence="3">Phe10_nw2017</strain>
    </source>
</reference>
<dbReference type="GO" id="GO:0004040">
    <property type="term" value="F:amidase activity"/>
    <property type="evidence" value="ECO:0007669"/>
    <property type="project" value="InterPro"/>
</dbReference>
<keyword evidence="1" id="KW-1133">Transmembrane helix</keyword>
<gene>
    <name evidence="3" type="ORF">E3A20_27800</name>
</gene>
<dbReference type="InterPro" id="IPR002901">
    <property type="entry name" value="MGlyc_endo_b_GlcNAc-like_dom"/>
</dbReference>
<keyword evidence="1" id="KW-0472">Membrane</keyword>
<dbReference type="EMBL" id="SRHE01000847">
    <property type="protein sequence ID" value="TWW08089.1"/>
    <property type="molecule type" value="Genomic_DNA"/>
</dbReference>
<protein>
    <recommendedName>
        <fullName evidence="2">Mannosyl-glycoprotein endo-beta-N-acetylglucosamidase-like domain-containing protein</fullName>
    </recommendedName>
</protein>
<dbReference type="Pfam" id="PF01832">
    <property type="entry name" value="Glucosaminidase"/>
    <property type="match status" value="1"/>
</dbReference>
<sequence length="185" mass="20459">MAALEINKQLALKKNVPVIVKLLQQYNVNDAIIPFIISKMILETDWFTSNAFVKNNNPGGITWNVNYLTRSGTSLGIKRPASEGGNYVKFDSLDTAVKDYIRIISKKPGEPVKAITPTDFAARLNQNGYYASTQQSYTNTLNSVYNRLQETTDIASLIKKKNSLTMAALPAVLIGLIVGTLIFKK</sequence>
<evidence type="ECO:0000313" key="4">
    <source>
        <dbReference type="Proteomes" id="UP000321083"/>
    </source>
</evidence>